<dbReference type="PANTHER" id="PTHR35848">
    <property type="entry name" value="OXALATE-BINDING PROTEIN"/>
    <property type="match status" value="1"/>
</dbReference>
<organism evidence="3 4">
    <name type="scientific">Arenibacter algicola</name>
    <dbReference type="NCBI Taxonomy" id="616991"/>
    <lineage>
        <taxon>Bacteria</taxon>
        <taxon>Pseudomonadati</taxon>
        <taxon>Bacteroidota</taxon>
        <taxon>Flavobacteriia</taxon>
        <taxon>Flavobacteriales</taxon>
        <taxon>Flavobacteriaceae</taxon>
        <taxon>Arenibacter</taxon>
    </lineage>
</organism>
<reference evidence="3 4" key="1">
    <citation type="submission" date="2017-07" db="EMBL/GenBank/DDBJ databases">
        <title>Genome Sequence of Arenibacter algicola Strain SMS7 Isolated from a culture of the Diatom Skeletonema marinoi.</title>
        <authorList>
            <person name="Topel M."/>
            <person name="Pinder M.I.M."/>
            <person name="Johansson O.N."/>
            <person name="Kourtchenko O."/>
            <person name="Godhe A."/>
            <person name="Clarke A.K."/>
        </authorList>
    </citation>
    <scope>NUCLEOTIDE SEQUENCE [LARGE SCALE GENOMIC DNA]</scope>
    <source>
        <strain evidence="3 4">SMS7</strain>
    </source>
</reference>
<dbReference type="InterPro" id="IPR051610">
    <property type="entry name" value="GPI/OXD"/>
</dbReference>
<dbReference type="KEGG" id="aalg:AREALGSMS7_00559"/>
<dbReference type="Proteomes" id="UP000204551">
    <property type="component" value="Chromosome"/>
</dbReference>
<dbReference type="GO" id="GO:0046872">
    <property type="term" value="F:metal ion binding"/>
    <property type="evidence" value="ECO:0007669"/>
    <property type="project" value="UniProtKB-KW"/>
</dbReference>
<evidence type="ECO:0000313" key="3">
    <source>
        <dbReference type="EMBL" id="ASO04047.1"/>
    </source>
</evidence>
<protein>
    <submittedName>
        <fullName evidence="3">Cupin domain protein</fullName>
    </submittedName>
</protein>
<dbReference type="Gene3D" id="2.60.120.10">
    <property type="entry name" value="Jelly Rolls"/>
    <property type="match status" value="1"/>
</dbReference>
<dbReference type="EMBL" id="CP022515">
    <property type="protein sequence ID" value="ASO04047.1"/>
    <property type="molecule type" value="Genomic_DNA"/>
</dbReference>
<accession>A0A221URR4</accession>
<evidence type="ECO:0000313" key="4">
    <source>
        <dbReference type="Proteomes" id="UP000204551"/>
    </source>
</evidence>
<keyword evidence="1" id="KW-0479">Metal-binding</keyword>
<proteinExistence type="predicted"/>
<dbReference type="RefSeq" id="WP_093977160.1">
    <property type="nucleotide sequence ID" value="NZ_CP022515.1"/>
</dbReference>
<dbReference type="InterPro" id="IPR011051">
    <property type="entry name" value="RmlC_Cupin_sf"/>
</dbReference>
<evidence type="ECO:0000256" key="1">
    <source>
        <dbReference type="ARBA" id="ARBA00022723"/>
    </source>
</evidence>
<dbReference type="SUPFAM" id="SSF51182">
    <property type="entry name" value="RmlC-like cupins"/>
    <property type="match status" value="1"/>
</dbReference>
<evidence type="ECO:0000259" key="2">
    <source>
        <dbReference type="Pfam" id="PF07883"/>
    </source>
</evidence>
<dbReference type="AlphaFoldDB" id="A0A221URR4"/>
<dbReference type="Pfam" id="PF07883">
    <property type="entry name" value="Cupin_2"/>
    <property type="match status" value="1"/>
</dbReference>
<feature type="domain" description="Cupin type-2" evidence="2">
    <location>
        <begin position="33"/>
        <end position="100"/>
    </location>
</feature>
<dbReference type="InterPro" id="IPR014710">
    <property type="entry name" value="RmlC-like_jellyroll"/>
</dbReference>
<gene>
    <name evidence="3" type="ORF">AREALGSMS7_00559</name>
</gene>
<dbReference type="PANTHER" id="PTHR35848:SF9">
    <property type="entry name" value="SLL1358 PROTEIN"/>
    <property type="match status" value="1"/>
</dbReference>
<name>A0A221URR4_9FLAO</name>
<sequence>MIVNKTNTKQYQWGNNCNSWELFQSKKAIIKEEIMPPLTEEQLHLHKKTEQFFYILEGEATFIVDGKKGVVSQNEGIKIKIGQPHKISNDASRILRFLVISFPGNVNDRINLDQ</sequence>
<dbReference type="InterPro" id="IPR013096">
    <property type="entry name" value="Cupin_2"/>
</dbReference>